<organism evidence="2 3">
    <name type="scientific">Peronospora matthiolae</name>
    <dbReference type="NCBI Taxonomy" id="2874970"/>
    <lineage>
        <taxon>Eukaryota</taxon>
        <taxon>Sar</taxon>
        <taxon>Stramenopiles</taxon>
        <taxon>Oomycota</taxon>
        <taxon>Peronosporomycetes</taxon>
        <taxon>Peronosporales</taxon>
        <taxon>Peronosporaceae</taxon>
        <taxon>Peronospora</taxon>
    </lineage>
</organism>
<sequence>MQELRDQRGLDSVFSPPPPPLEDSRGGQRYLIKRLLNHRDVNGRRKSYLVR</sequence>
<dbReference type="AlphaFoldDB" id="A0AAV1UCB0"/>
<evidence type="ECO:0000313" key="3">
    <source>
        <dbReference type="Proteomes" id="UP001162060"/>
    </source>
</evidence>
<dbReference type="Proteomes" id="UP001162060">
    <property type="component" value="Unassembled WGS sequence"/>
</dbReference>
<accession>A0AAV1UCB0</accession>
<dbReference type="EMBL" id="CAKLBY020000179">
    <property type="protein sequence ID" value="CAK7931632.1"/>
    <property type="molecule type" value="Genomic_DNA"/>
</dbReference>
<name>A0AAV1UCB0_9STRA</name>
<gene>
    <name evidence="2" type="ORF">PM001_LOCUS16782</name>
</gene>
<feature type="region of interest" description="Disordered" evidence="1">
    <location>
        <begin position="1"/>
        <end position="27"/>
    </location>
</feature>
<evidence type="ECO:0000313" key="2">
    <source>
        <dbReference type="EMBL" id="CAK7931632.1"/>
    </source>
</evidence>
<reference evidence="2" key="1">
    <citation type="submission" date="2024-01" db="EMBL/GenBank/DDBJ databases">
        <authorList>
            <person name="Webb A."/>
        </authorList>
    </citation>
    <scope>NUCLEOTIDE SEQUENCE</scope>
    <source>
        <strain evidence="2">Pm1</strain>
    </source>
</reference>
<comment type="caution">
    <text evidence="2">The sequence shown here is derived from an EMBL/GenBank/DDBJ whole genome shotgun (WGS) entry which is preliminary data.</text>
</comment>
<proteinExistence type="predicted"/>
<protein>
    <submittedName>
        <fullName evidence="2">Uncharacterized protein</fullName>
    </submittedName>
</protein>
<evidence type="ECO:0000256" key="1">
    <source>
        <dbReference type="SAM" id="MobiDB-lite"/>
    </source>
</evidence>